<keyword evidence="3" id="KW-1185">Reference proteome</keyword>
<feature type="compositionally biased region" description="Basic and acidic residues" evidence="1">
    <location>
        <begin position="11"/>
        <end position="21"/>
    </location>
</feature>
<dbReference type="Proteomes" id="UP001066276">
    <property type="component" value="Chromosome 3_1"/>
</dbReference>
<feature type="region of interest" description="Disordered" evidence="1">
    <location>
        <begin position="1"/>
        <end position="27"/>
    </location>
</feature>
<reference evidence="2" key="1">
    <citation type="journal article" date="2022" name="bioRxiv">
        <title>Sequencing and chromosome-scale assembly of the giantPleurodeles waltlgenome.</title>
        <authorList>
            <person name="Brown T."/>
            <person name="Elewa A."/>
            <person name="Iarovenko S."/>
            <person name="Subramanian E."/>
            <person name="Araus A.J."/>
            <person name="Petzold A."/>
            <person name="Susuki M."/>
            <person name="Suzuki K.-i.T."/>
            <person name="Hayashi T."/>
            <person name="Toyoda A."/>
            <person name="Oliveira C."/>
            <person name="Osipova E."/>
            <person name="Leigh N.D."/>
            <person name="Simon A."/>
            <person name="Yun M.H."/>
        </authorList>
    </citation>
    <scope>NUCLEOTIDE SEQUENCE</scope>
    <source>
        <strain evidence="2">20211129_DDA</strain>
        <tissue evidence="2">Liver</tissue>
    </source>
</reference>
<gene>
    <name evidence="2" type="ORF">NDU88_001706</name>
</gene>
<dbReference type="EMBL" id="JANPWB010000005">
    <property type="protein sequence ID" value="KAJ1184909.1"/>
    <property type="molecule type" value="Genomic_DNA"/>
</dbReference>
<protein>
    <submittedName>
        <fullName evidence="2">Uncharacterized protein</fullName>
    </submittedName>
</protein>
<proteinExistence type="predicted"/>
<dbReference type="AlphaFoldDB" id="A0AAV7U760"/>
<evidence type="ECO:0000313" key="3">
    <source>
        <dbReference type="Proteomes" id="UP001066276"/>
    </source>
</evidence>
<evidence type="ECO:0000256" key="1">
    <source>
        <dbReference type="SAM" id="MobiDB-lite"/>
    </source>
</evidence>
<name>A0AAV7U760_PLEWA</name>
<accession>A0AAV7U760</accession>
<evidence type="ECO:0000313" key="2">
    <source>
        <dbReference type="EMBL" id="KAJ1184909.1"/>
    </source>
</evidence>
<comment type="caution">
    <text evidence="2">The sequence shown here is derived from an EMBL/GenBank/DDBJ whole genome shotgun (WGS) entry which is preliminary data.</text>
</comment>
<sequence>MGVWLTTQDGGRLRSEQRLESSPDGTGNRAAEAAILWSSPRHTGLVAARAAVIAVDSSEDLYIGLCHDSRRRVKPKMRP</sequence>
<organism evidence="2 3">
    <name type="scientific">Pleurodeles waltl</name>
    <name type="common">Iberian ribbed newt</name>
    <dbReference type="NCBI Taxonomy" id="8319"/>
    <lineage>
        <taxon>Eukaryota</taxon>
        <taxon>Metazoa</taxon>
        <taxon>Chordata</taxon>
        <taxon>Craniata</taxon>
        <taxon>Vertebrata</taxon>
        <taxon>Euteleostomi</taxon>
        <taxon>Amphibia</taxon>
        <taxon>Batrachia</taxon>
        <taxon>Caudata</taxon>
        <taxon>Salamandroidea</taxon>
        <taxon>Salamandridae</taxon>
        <taxon>Pleurodelinae</taxon>
        <taxon>Pleurodeles</taxon>
    </lineage>
</organism>